<dbReference type="AlphaFoldDB" id="A0A1N5U7T9"/>
<evidence type="ECO:0000313" key="3">
    <source>
        <dbReference type="Proteomes" id="UP000187822"/>
    </source>
</evidence>
<dbReference type="EMBL" id="LT719092">
    <property type="protein sequence ID" value="SJK84667.1"/>
    <property type="molecule type" value="Genomic_DNA"/>
</dbReference>
<dbReference type="GeneID" id="41588097"/>
<proteinExistence type="predicted"/>
<reference evidence="1 4" key="1">
    <citation type="submission" date="2016-04" db="EMBL/GenBank/DDBJ databases">
        <authorList>
            <person name="Evans L.H."/>
            <person name="Alamgir A."/>
            <person name="Owens N."/>
            <person name="Weber N.D."/>
            <person name="Virtaneva K."/>
            <person name="Barbian K."/>
            <person name="Babar A."/>
            <person name="Rosenke K."/>
        </authorList>
    </citation>
    <scope>NUCLEOTIDE SEQUENCE [LARGE SCALE GENOMIC DNA]</scope>
    <source>
        <strain evidence="1">S5</strain>
        <strain evidence="4">S5(T) (JCM 30642 \VKM B-2941)</strain>
    </source>
</reference>
<dbReference type="OrthoDB" id="53244at2157"/>
<name>A0A1N5U7T9_9ARCH</name>
<dbReference type="EMBL" id="LT671858">
    <property type="protein sequence ID" value="SIM56367.1"/>
    <property type="molecule type" value="Genomic_DNA"/>
</dbReference>
<gene>
    <name evidence="2" type="ORF">CPM_0820</name>
    <name evidence="1" type="ORF">CSP5_0823</name>
</gene>
<evidence type="ECO:0000313" key="1">
    <source>
        <dbReference type="EMBL" id="SIM56367.1"/>
    </source>
</evidence>
<dbReference type="STRING" id="1673428.CPM_0820"/>
<dbReference type="KEGG" id="cdiv:CPM_0820"/>
<dbReference type="RefSeq" id="WP_021788626.1">
    <property type="nucleotide sequence ID" value="NZ_LT671858.1"/>
</dbReference>
<keyword evidence="3" id="KW-1185">Reference proteome</keyword>
<sequence length="257" mass="30790">MEDTQLMDLKRTIIVQATTIGIDTRFYEELDFKDTKAETKNIIEIMERCIAREIDPWRVDVVNFALIVRELTNAGLMSIAEAGYIIFRSWGIVYVQANDLIENFIRKETEETEDEFNEISQEVYNDSEIEDREFISLHMPVKHHETRKVMLVELIEVMRKTERSREKIVRMPHMEQNAEVEEIYEVLNSGEPERDLESIMQKIMRTKENSFFMEEVWGETKEDRVKFFIYSMFIRKNGFITLKQECSYDRIWIEKQP</sequence>
<reference evidence="3" key="2">
    <citation type="submission" date="2016-06" db="EMBL/GenBank/DDBJ databases">
        <authorList>
            <person name="Toshchakov V.S."/>
        </authorList>
    </citation>
    <scope>NUCLEOTIDE SEQUENCE [LARGE SCALE GENOMIC DNA]</scope>
    <source>
        <strain>PM4 (JCM 30641</strain>
        <strain evidence="3">\VKM B-2940)</strain>
    </source>
</reference>
<dbReference type="Proteomes" id="UP000187822">
    <property type="component" value="Chromosome I"/>
</dbReference>
<accession>A0A1N5U7T9</accession>
<reference evidence="2" key="3">
    <citation type="submission" date="2016-06" db="EMBL/GenBank/DDBJ databases">
        <authorList>
            <person name="Olsen C.W."/>
            <person name="Carey S."/>
            <person name="Hinshaw L."/>
            <person name="Karasin A.I."/>
        </authorList>
    </citation>
    <scope>NUCLEOTIDE SEQUENCE [LARGE SCALE GENOMIC DNA]</scope>
    <source>
        <strain evidence="2">PM4</strain>
    </source>
</reference>
<organism evidence="1 4">
    <name type="scientific">Cuniculiplasma divulgatum</name>
    <dbReference type="NCBI Taxonomy" id="1673428"/>
    <lineage>
        <taxon>Archaea</taxon>
        <taxon>Methanobacteriati</taxon>
        <taxon>Thermoplasmatota</taxon>
        <taxon>Thermoplasmata</taxon>
        <taxon>Thermoplasmatales</taxon>
        <taxon>Cuniculiplasmataceae</taxon>
        <taxon>Cuniculiplasma</taxon>
    </lineage>
</organism>
<protein>
    <submittedName>
        <fullName evidence="1">Chromosome segregation and condensation protein ScpA</fullName>
    </submittedName>
</protein>
<evidence type="ECO:0000313" key="4">
    <source>
        <dbReference type="Proteomes" id="UP000195607"/>
    </source>
</evidence>
<dbReference type="Proteomes" id="UP000195607">
    <property type="component" value="Chromosome I"/>
</dbReference>
<evidence type="ECO:0000313" key="2">
    <source>
        <dbReference type="EMBL" id="SJK84667.1"/>
    </source>
</evidence>